<dbReference type="InterPro" id="IPR036942">
    <property type="entry name" value="Beta-barrel_TonB_sf"/>
</dbReference>
<dbReference type="InterPro" id="IPR008969">
    <property type="entry name" value="CarboxyPept-like_regulatory"/>
</dbReference>
<gene>
    <name evidence="7" type="ORF">FHW36_108174</name>
</gene>
<keyword evidence="4" id="KW-0732">Signal</keyword>
<evidence type="ECO:0000256" key="4">
    <source>
        <dbReference type="SAM" id="SignalP"/>
    </source>
</evidence>
<dbReference type="PANTHER" id="PTHR40980">
    <property type="entry name" value="PLUG DOMAIN-CONTAINING PROTEIN"/>
    <property type="match status" value="1"/>
</dbReference>
<dbReference type="SUPFAM" id="SSF49464">
    <property type="entry name" value="Carboxypeptidase regulatory domain-like"/>
    <property type="match status" value="1"/>
</dbReference>
<evidence type="ECO:0000256" key="3">
    <source>
        <dbReference type="ARBA" id="ARBA00023237"/>
    </source>
</evidence>
<dbReference type="Pfam" id="PF14905">
    <property type="entry name" value="OMP_b-brl_3"/>
    <property type="match status" value="1"/>
</dbReference>
<dbReference type="InterPro" id="IPR037066">
    <property type="entry name" value="Plug_dom_sf"/>
</dbReference>
<evidence type="ECO:0000259" key="5">
    <source>
        <dbReference type="Pfam" id="PF07715"/>
    </source>
</evidence>
<feature type="domain" description="TonB-dependent receptor plug" evidence="5">
    <location>
        <begin position="141"/>
        <end position="240"/>
    </location>
</feature>
<protein>
    <submittedName>
        <fullName evidence="7">TonB-dependent receptor</fullName>
    </submittedName>
</protein>
<dbReference type="Proteomes" id="UP000320811">
    <property type="component" value="Unassembled WGS sequence"/>
</dbReference>
<name>A0A561PCI9_9BACT</name>
<keyword evidence="7" id="KW-0675">Receptor</keyword>
<organism evidence="7 8">
    <name type="scientific">Chitinophaga polysaccharea</name>
    <dbReference type="NCBI Taxonomy" id="1293035"/>
    <lineage>
        <taxon>Bacteria</taxon>
        <taxon>Pseudomonadati</taxon>
        <taxon>Bacteroidota</taxon>
        <taxon>Chitinophagia</taxon>
        <taxon>Chitinophagales</taxon>
        <taxon>Chitinophagaceae</taxon>
        <taxon>Chitinophaga</taxon>
    </lineage>
</organism>
<dbReference type="EMBL" id="VIWO01000008">
    <property type="protein sequence ID" value="TWF35818.1"/>
    <property type="molecule type" value="Genomic_DNA"/>
</dbReference>
<dbReference type="InterPro" id="IPR041700">
    <property type="entry name" value="OMP_b-brl_3"/>
</dbReference>
<evidence type="ECO:0000313" key="7">
    <source>
        <dbReference type="EMBL" id="TWF35818.1"/>
    </source>
</evidence>
<comment type="subcellular location">
    <subcellularLocation>
        <location evidence="1">Cell outer membrane</location>
    </subcellularLocation>
</comment>
<accession>A0A561PCI9</accession>
<dbReference type="Pfam" id="PF07715">
    <property type="entry name" value="Plug"/>
    <property type="match status" value="1"/>
</dbReference>
<dbReference type="InterPro" id="IPR012910">
    <property type="entry name" value="Plug_dom"/>
</dbReference>
<dbReference type="AlphaFoldDB" id="A0A561PCI9"/>
<reference evidence="7 8" key="1">
    <citation type="submission" date="2019-06" db="EMBL/GenBank/DDBJ databases">
        <title>Sorghum-associated microbial communities from plants grown in Nebraska, USA.</title>
        <authorList>
            <person name="Schachtman D."/>
        </authorList>
    </citation>
    <scope>NUCLEOTIDE SEQUENCE [LARGE SCALE GENOMIC DNA]</scope>
    <source>
        <strain evidence="7 8">1209</strain>
    </source>
</reference>
<evidence type="ECO:0000256" key="1">
    <source>
        <dbReference type="ARBA" id="ARBA00004442"/>
    </source>
</evidence>
<comment type="caution">
    <text evidence="7">The sequence shown here is derived from an EMBL/GenBank/DDBJ whole genome shotgun (WGS) entry which is preliminary data.</text>
</comment>
<sequence>MQKFYRMIRTILISILLFCSISTVFSQQADITLKGSILDAQTKEQLPGATIRIAELKRAGGARLDGTFSIDKLPAGTYHLQVSYVGYQTLDTTIHLIANSFIGLVLNSNARDLKTVNINTKRNAESSQAAKKAEMLAGNVMNIVSAKAIQLSPDITIANVLQRVSGVSLERSSSGDGRYAIIRGMDQRYNYTLINGVKIPSPDNKNRYVPLDIFPADLVERVEVNKTLTPDMEGDAIGGTVNMVMKNAPDHLYLNGSLSTGYSQTLLERPFDYFPTGAINKQSPYEIHGPNYQAQPDDFTRDNLNYTKKYFTPNAIGSLSVGNRFFNNKLGIMLGASYQHTYKGYHSIFNPGEYTDKDNADGYLFIKHAYQRDYSTAITRTGLNAKVDYRFNENNKISLYSFTAILEEAQARIGRDTLPYTPRTGAGTGQVWYKFRSKYQRQSINSTTLQGEHWLLSQHLQLNWSGVYAKATNRIPDLTEYGYDGGFYADGTQKDPYLHPNIVQRYNRTWWKNNDRDYAGYANAAYYATIAELPFKFSLGGMYRAKHRDNFYQNYNMDNVADGSGLQQWVDIYHFKWGVINPAGSPAEANNYRADENVAAGYGMVKFTIRKLEAIVGVRVENTDQQFDTDVPPTQAGKTGSINYTDVLPSVHLKYLLNSRTNLRLSYFSSISRPGYFEIVPYNFTGDEWDERGNPMLKHTTANNFDFRYEFFPKPDEQLLIGAFYKNIQNPIEYGFSQTGVQSQLVYQPGNFGDATNFGFELVYEKYIRNFGIRGNYTYTNSSIETSKLKTFNRTYIDPAPLEKRPLQGQSAHIANVSLLYKNPVLGLDMQLAWQFTGKRIVLVSPYYGMDYWQKDMNLFDISAEKKLNKHFVVFAKIQNLLNTPYQVYIKAVADNQALIPSAQKGNETLSQKDVYGQNYQLGVRFVL</sequence>
<evidence type="ECO:0000256" key="2">
    <source>
        <dbReference type="ARBA" id="ARBA00023136"/>
    </source>
</evidence>
<dbReference type="Gene3D" id="2.40.170.20">
    <property type="entry name" value="TonB-dependent receptor, beta-barrel domain"/>
    <property type="match status" value="1"/>
</dbReference>
<evidence type="ECO:0000259" key="6">
    <source>
        <dbReference type="Pfam" id="PF14905"/>
    </source>
</evidence>
<dbReference type="Gene3D" id="2.60.40.1120">
    <property type="entry name" value="Carboxypeptidase-like, regulatory domain"/>
    <property type="match status" value="1"/>
</dbReference>
<feature type="domain" description="Outer membrane protein beta-barrel" evidence="6">
    <location>
        <begin position="585"/>
        <end position="887"/>
    </location>
</feature>
<keyword evidence="2" id="KW-0472">Membrane</keyword>
<evidence type="ECO:0000313" key="8">
    <source>
        <dbReference type="Proteomes" id="UP000320811"/>
    </source>
</evidence>
<feature type="signal peptide" evidence="4">
    <location>
        <begin position="1"/>
        <end position="29"/>
    </location>
</feature>
<dbReference type="Pfam" id="PF13715">
    <property type="entry name" value="CarbopepD_reg_2"/>
    <property type="match status" value="1"/>
</dbReference>
<dbReference type="GO" id="GO:0009279">
    <property type="term" value="C:cell outer membrane"/>
    <property type="evidence" value="ECO:0007669"/>
    <property type="project" value="UniProtKB-SubCell"/>
</dbReference>
<dbReference type="Gene3D" id="2.170.130.10">
    <property type="entry name" value="TonB-dependent receptor, plug domain"/>
    <property type="match status" value="1"/>
</dbReference>
<feature type="chain" id="PRO_5021903773" evidence="4">
    <location>
        <begin position="30"/>
        <end position="928"/>
    </location>
</feature>
<proteinExistence type="predicted"/>
<keyword evidence="3" id="KW-0998">Cell outer membrane</keyword>
<keyword evidence="8" id="KW-1185">Reference proteome</keyword>
<dbReference type="PANTHER" id="PTHR40980:SF4">
    <property type="entry name" value="TONB-DEPENDENT RECEPTOR-LIKE BETA-BARREL DOMAIN-CONTAINING PROTEIN"/>
    <property type="match status" value="1"/>
</dbReference>
<dbReference type="SUPFAM" id="SSF56935">
    <property type="entry name" value="Porins"/>
    <property type="match status" value="1"/>
</dbReference>